<dbReference type="SMART" id="SM00114">
    <property type="entry name" value="CARD"/>
    <property type="match status" value="1"/>
</dbReference>
<comment type="caution">
    <text evidence="4">The sequence shown here is derived from an EMBL/GenBank/DDBJ whole genome shotgun (WGS) entry which is preliminary data.</text>
</comment>
<feature type="compositionally biased region" description="Polar residues" evidence="2">
    <location>
        <begin position="397"/>
        <end position="406"/>
    </location>
</feature>
<feature type="coiled-coil region" evidence="1">
    <location>
        <begin position="241"/>
        <end position="358"/>
    </location>
</feature>
<evidence type="ECO:0000256" key="2">
    <source>
        <dbReference type="SAM" id="MobiDB-lite"/>
    </source>
</evidence>
<feature type="region of interest" description="Disordered" evidence="2">
    <location>
        <begin position="388"/>
        <end position="412"/>
    </location>
</feature>
<accession>A0ABD3XWA4</accession>
<dbReference type="Gene3D" id="1.10.533.10">
    <property type="entry name" value="Death Domain, Fas"/>
    <property type="match status" value="1"/>
</dbReference>
<dbReference type="SUPFAM" id="SSF47986">
    <property type="entry name" value="DEATH domain"/>
    <property type="match status" value="1"/>
</dbReference>
<keyword evidence="5" id="KW-1185">Reference proteome</keyword>
<sequence>MNLQQKEAIKQHQLQMMNEIIPTEKLFAALYQNGIFDENMIEMIKAEKTDTDQVSKMLNMLPKRGPEAFDRFIMAIKNDYPWMSQMLICSANQTQANPASGNTKPSMKTEAEVTSKRQMSAEQPTDLDFKTKVGMFVHKQFGQSRRIHQDDIKAMEKFLADQIKLEQKCIGPHYCDCASDISTMDKASSLEPLEVLQAEFQNQLKEMHKKCEPHLNQAKNEVNNNVPDKISLCDIPTDVTLAVIETDLDFVLEKLAKLECQISEIHELLGDPEKKCLTTNLVNKIKKQCQQYEKELNQEKEKNENFLTDMYNYSKHINKLELLKQQMKTKLDAKENEVEKLRQENVNLQKKYESLHQINMQHAEKTNRDIQEIKLNGQNTNYQKAGLTVPRTKKTSRTGATRQISRVISKRR</sequence>
<protein>
    <recommendedName>
        <fullName evidence="3">CARD domain-containing protein</fullName>
    </recommendedName>
</protein>
<dbReference type="InterPro" id="IPR011029">
    <property type="entry name" value="DEATH-like_dom_sf"/>
</dbReference>
<dbReference type="Proteomes" id="UP001634394">
    <property type="component" value="Unassembled WGS sequence"/>
</dbReference>
<evidence type="ECO:0000259" key="3">
    <source>
        <dbReference type="PROSITE" id="PS50209"/>
    </source>
</evidence>
<keyword evidence="1" id="KW-0175">Coiled coil</keyword>
<dbReference type="Pfam" id="PF00619">
    <property type="entry name" value="CARD"/>
    <property type="match status" value="1"/>
</dbReference>
<gene>
    <name evidence="4" type="ORF">ACJMK2_002173</name>
</gene>
<dbReference type="PROSITE" id="PS50209">
    <property type="entry name" value="CARD"/>
    <property type="match status" value="1"/>
</dbReference>
<evidence type="ECO:0000313" key="4">
    <source>
        <dbReference type="EMBL" id="KAL3889846.1"/>
    </source>
</evidence>
<dbReference type="InterPro" id="IPR001315">
    <property type="entry name" value="CARD"/>
</dbReference>
<evidence type="ECO:0000313" key="5">
    <source>
        <dbReference type="Proteomes" id="UP001634394"/>
    </source>
</evidence>
<proteinExistence type="predicted"/>
<organism evidence="4 5">
    <name type="scientific">Sinanodonta woodiana</name>
    <name type="common">Chinese pond mussel</name>
    <name type="synonym">Anodonta woodiana</name>
    <dbReference type="NCBI Taxonomy" id="1069815"/>
    <lineage>
        <taxon>Eukaryota</taxon>
        <taxon>Metazoa</taxon>
        <taxon>Spiralia</taxon>
        <taxon>Lophotrochozoa</taxon>
        <taxon>Mollusca</taxon>
        <taxon>Bivalvia</taxon>
        <taxon>Autobranchia</taxon>
        <taxon>Heteroconchia</taxon>
        <taxon>Palaeoheterodonta</taxon>
        <taxon>Unionida</taxon>
        <taxon>Unionoidea</taxon>
        <taxon>Unionidae</taxon>
        <taxon>Unioninae</taxon>
        <taxon>Sinanodonta</taxon>
    </lineage>
</organism>
<dbReference type="EMBL" id="JBJQND010000001">
    <property type="protein sequence ID" value="KAL3889846.1"/>
    <property type="molecule type" value="Genomic_DNA"/>
</dbReference>
<evidence type="ECO:0000256" key="1">
    <source>
        <dbReference type="SAM" id="Coils"/>
    </source>
</evidence>
<dbReference type="AlphaFoldDB" id="A0ABD3XWA4"/>
<dbReference type="CDD" id="cd01671">
    <property type="entry name" value="CARD"/>
    <property type="match status" value="1"/>
</dbReference>
<feature type="domain" description="CARD" evidence="3">
    <location>
        <begin position="1"/>
        <end position="78"/>
    </location>
</feature>
<name>A0ABD3XWA4_SINWO</name>
<reference evidence="4 5" key="1">
    <citation type="submission" date="2024-11" db="EMBL/GenBank/DDBJ databases">
        <title>Chromosome-level genome assembly of the freshwater bivalve Anodonta woodiana.</title>
        <authorList>
            <person name="Chen X."/>
        </authorList>
    </citation>
    <scope>NUCLEOTIDE SEQUENCE [LARGE SCALE GENOMIC DNA]</scope>
    <source>
        <strain evidence="4">MN2024</strain>
        <tissue evidence="4">Gills</tissue>
    </source>
</reference>